<proteinExistence type="predicted"/>
<dbReference type="InterPro" id="IPR008972">
    <property type="entry name" value="Cupredoxin"/>
</dbReference>
<dbReference type="SUPFAM" id="SSF49503">
    <property type="entry name" value="Cupredoxins"/>
    <property type="match status" value="1"/>
</dbReference>
<keyword evidence="1" id="KW-0732">Signal</keyword>
<accession>A0A143Y465</accession>
<dbReference type="InterPro" id="IPR028096">
    <property type="entry name" value="EfeO_Cupredoxin"/>
</dbReference>
<feature type="signal peptide" evidence="1">
    <location>
        <begin position="1"/>
        <end position="27"/>
    </location>
</feature>
<organism evidence="3 4">
    <name type="scientific">Trichococcus palustris</name>
    <dbReference type="NCBI Taxonomy" id="140314"/>
    <lineage>
        <taxon>Bacteria</taxon>
        <taxon>Bacillati</taxon>
        <taxon>Bacillota</taxon>
        <taxon>Bacilli</taxon>
        <taxon>Lactobacillales</taxon>
        <taxon>Carnobacteriaceae</taxon>
        <taxon>Trichococcus</taxon>
    </lineage>
</organism>
<dbReference type="InterPro" id="IPR052721">
    <property type="entry name" value="ET_Amicyanin"/>
</dbReference>
<dbReference type="CDD" id="cd13921">
    <property type="entry name" value="Amicyanin"/>
    <property type="match status" value="1"/>
</dbReference>
<dbReference type="PROSITE" id="PS51257">
    <property type="entry name" value="PROKAR_LIPOPROTEIN"/>
    <property type="match status" value="1"/>
</dbReference>
<sequence>MKNKKINRWIAAAIGLFLLSLSGCGGGAQTASSSASSSQVAENTIIIKNFDFSPKEMTIKKGTTLTWINKDGPTHNIVGDAFKSGDLKTGDTFEFTFNETGTFAYHCGLHPNMTGTIIVE</sequence>
<dbReference type="AlphaFoldDB" id="A0A143Y465"/>
<dbReference type="PANTHER" id="PTHR36507:SF1">
    <property type="entry name" value="BLL1555 PROTEIN"/>
    <property type="match status" value="1"/>
</dbReference>
<dbReference type="Pfam" id="PF13473">
    <property type="entry name" value="Cupredoxin_1"/>
    <property type="match status" value="1"/>
</dbReference>
<dbReference type="EMBL" id="FJNE01000001">
    <property type="protein sequence ID" value="CZQ80353.1"/>
    <property type="molecule type" value="Genomic_DNA"/>
</dbReference>
<dbReference type="STRING" id="140314.SAMN04488076_102226"/>
<evidence type="ECO:0000259" key="2">
    <source>
        <dbReference type="Pfam" id="PF13473"/>
    </source>
</evidence>
<protein>
    <submittedName>
        <fullName evidence="3">Cupredoxin</fullName>
    </submittedName>
</protein>
<feature type="chain" id="PRO_5038401044" evidence="1">
    <location>
        <begin position="28"/>
        <end position="120"/>
    </location>
</feature>
<keyword evidence="4" id="KW-1185">Reference proteome</keyword>
<dbReference type="RefSeq" id="WP_177194331.1">
    <property type="nucleotide sequence ID" value="NZ_FJNE01000001.1"/>
</dbReference>
<dbReference type="Proteomes" id="UP000242754">
    <property type="component" value="Unassembled WGS sequence"/>
</dbReference>
<evidence type="ECO:0000313" key="3">
    <source>
        <dbReference type="EMBL" id="CZQ80353.1"/>
    </source>
</evidence>
<dbReference type="Gene3D" id="2.60.40.420">
    <property type="entry name" value="Cupredoxins - blue copper proteins"/>
    <property type="match status" value="1"/>
</dbReference>
<name>A0A143Y465_9LACT</name>
<gene>
    <name evidence="3" type="ORF">Tpal_66</name>
</gene>
<evidence type="ECO:0000313" key="4">
    <source>
        <dbReference type="Proteomes" id="UP000242754"/>
    </source>
</evidence>
<dbReference type="PANTHER" id="PTHR36507">
    <property type="entry name" value="BLL1555 PROTEIN"/>
    <property type="match status" value="1"/>
</dbReference>
<dbReference type="InterPro" id="IPR035668">
    <property type="entry name" value="Amicyanin"/>
</dbReference>
<reference evidence="3 4" key="1">
    <citation type="submission" date="2016-02" db="EMBL/GenBank/DDBJ databases">
        <authorList>
            <person name="Wen L."/>
            <person name="He K."/>
            <person name="Yang H."/>
        </authorList>
    </citation>
    <scope>NUCLEOTIDE SEQUENCE [LARGE SCALE GENOMIC DNA]</scope>
    <source>
        <strain evidence="3">Trichococcus palustris</strain>
    </source>
</reference>
<evidence type="ECO:0000256" key="1">
    <source>
        <dbReference type="SAM" id="SignalP"/>
    </source>
</evidence>
<feature type="domain" description="EfeO-type cupredoxin-like" evidence="2">
    <location>
        <begin position="30"/>
        <end position="119"/>
    </location>
</feature>